<name>X1HK43_9ZZZZ</name>
<comment type="caution">
    <text evidence="1">The sequence shown here is derived from an EMBL/GenBank/DDBJ whole genome shotgun (WGS) entry which is preliminary data.</text>
</comment>
<evidence type="ECO:0008006" key="2">
    <source>
        <dbReference type="Google" id="ProtNLM"/>
    </source>
</evidence>
<organism evidence="1">
    <name type="scientific">marine sediment metagenome</name>
    <dbReference type="NCBI Taxonomy" id="412755"/>
    <lineage>
        <taxon>unclassified sequences</taxon>
        <taxon>metagenomes</taxon>
        <taxon>ecological metagenomes</taxon>
    </lineage>
</organism>
<evidence type="ECO:0000313" key="1">
    <source>
        <dbReference type="EMBL" id="GAH70466.1"/>
    </source>
</evidence>
<dbReference type="EMBL" id="BARU01029746">
    <property type="protein sequence ID" value="GAH70466.1"/>
    <property type="molecule type" value="Genomic_DNA"/>
</dbReference>
<gene>
    <name evidence="1" type="ORF">S03H2_47274</name>
</gene>
<dbReference type="AlphaFoldDB" id="X1HK43"/>
<sequence>MAISDIAYSYCPTNRYLYYKKVEKKRPALTLASFKGRTIDEFIQEIYQKIYDYSVGINLRNFNLLDDVRKTLNTRVDELEGAFDYDKFPVTPIKRDVDEFFENLKKLVYHETLCASSLISHRVSNLYDINLETEMRILFPFDFKLKITAPTLGVSGSAAIDFLIRQSIIGEIKSEQWHKFYNLGLAGYALAYEADRMENVNLGVVVCPTFYNNRHIPIYRNRTNIRVIIEAWRLMFL</sequence>
<dbReference type="Pfam" id="PF06023">
    <property type="entry name" value="Csa1"/>
    <property type="match status" value="1"/>
</dbReference>
<dbReference type="InterPro" id="IPR009260">
    <property type="entry name" value="CRISPR-ass_Csa1"/>
</dbReference>
<protein>
    <recommendedName>
        <fullName evidence="2">PD-(D/E)XK endonuclease-like domain-containing protein</fullName>
    </recommendedName>
</protein>
<proteinExistence type="predicted"/>
<reference evidence="1" key="1">
    <citation type="journal article" date="2014" name="Front. Microbiol.">
        <title>High frequency of phylogenetically diverse reductive dehalogenase-homologous genes in deep subseafloor sedimentary metagenomes.</title>
        <authorList>
            <person name="Kawai M."/>
            <person name="Futagami T."/>
            <person name="Toyoda A."/>
            <person name="Takaki Y."/>
            <person name="Nishi S."/>
            <person name="Hori S."/>
            <person name="Arai W."/>
            <person name="Tsubouchi T."/>
            <person name="Morono Y."/>
            <person name="Uchiyama I."/>
            <person name="Ito T."/>
            <person name="Fujiyama A."/>
            <person name="Inagaki F."/>
            <person name="Takami H."/>
        </authorList>
    </citation>
    <scope>NUCLEOTIDE SEQUENCE</scope>
    <source>
        <strain evidence="1">Expedition CK06-06</strain>
    </source>
</reference>
<accession>X1HK43</accession>
<feature type="non-terminal residue" evidence="1">
    <location>
        <position position="237"/>
    </location>
</feature>